<organism evidence="2 3">
    <name type="scientific">Boletus edulis BED1</name>
    <dbReference type="NCBI Taxonomy" id="1328754"/>
    <lineage>
        <taxon>Eukaryota</taxon>
        <taxon>Fungi</taxon>
        <taxon>Dikarya</taxon>
        <taxon>Basidiomycota</taxon>
        <taxon>Agaricomycotina</taxon>
        <taxon>Agaricomycetes</taxon>
        <taxon>Agaricomycetidae</taxon>
        <taxon>Boletales</taxon>
        <taxon>Boletineae</taxon>
        <taxon>Boletaceae</taxon>
        <taxon>Boletoideae</taxon>
        <taxon>Boletus</taxon>
    </lineage>
</organism>
<proteinExistence type="predicted"/>
<sequence>MFDGGSIFLYGTTVIMYMYSVLPNLFEKFASIPLHSAKDAFPRSLRSPTLDLASNHPYLQRGAHWRLDSPSGPMVGRTLRRR</sequence>
<evidence type="ECO:0000313" key="3">
    <source>
        <dbReference type="Proteomes" id="UP001194468"/>
    </source>
</evidence>
<evidence type="ECO:0000256" key="1">
    <source>
        <dbReference type="SAM" id="Phobius"/>
    </source>
</evidence>
<dbReference type="AlphaFoldDB" id="A0AAD4BAM5"/>
<protein>
    <submittedName>
        <fullName evidence="2">Uncharacterized protein</fullName>
    </submittedName>
</protein>
<evidence type="ECO:0000313" key="2">
    <source>
        <dbReference type="EMBL" id="KAF8415923.1"/>
    </source>
</evidence>
<dbReference type="EMBL" id="WHUW01000282">
    <property type="protein sequence ID" value="KAF8415923.1"/>
    <property type="molecule type" value="Genomic_DNA"/>
</dbReference>
<comment type="caution">
    <text evidence="2">The sequence shown here is derived from an EMBL/GenBank/DDBJ whole genome shotgun (WGS) entry which is preliminary data.</text>
</comment>
<reference evidence="2" key="1">
    <citation type="submission" date="2019-10" db="EMBL/GenBank/DDBJ databases">
        <authorList>
            <consortium name="DOE Joint Genome Institute"/>
            <person name="Kuo A."/>
            <person name="Miyauchi S."/>
            <person name="Kiss E."/>
            <person name="Drula E."/>
            <person name="Kohler A."/>
            <person name="Sanchez-Garcia M."/>
            <person name="Andreopoulos B."/>
            <person name="Barry K.W."/>
            <person name="Bonito G."/>
            <person name="Buee M."/>
            <person name="Carver A."/>
            <person name="Chen C."/>
            <person name="Cichocki N."/>
            <person name="Clum A."/>
            <person name="Culley D."/>
            <person name="Crous P.W."/>
            <person name="Fauchery L."/>
            <person name="Girlanda M."/>
            <person name="Hayes R."/>
            <person name="Keri Z."/>
            <person name="LaButti K."/>
            <person name="Lipzen A."/>
            <person name="Lombard V."/>
            <person name="Magnuson J."/>
            <person name="Maillard F."/>
            <person name="Morin E."/>
            <person name="Murat C."/>
            <person name="Nolan M."/>
            <person name="Ohm R."/>
            <person name="Pangilinan J."/>
            <person name="Pereira M."/>
            <person name="Perotto S."/>
            <person name="Peter M."/>
            <person name="Riley R."/>
            <person name="Sitrit Y."/>
            <person name="Stielow B."/>
            <person name="Szollosi G."/>
            <person name="Zifcakova L."/>
            <person name="Stursova M."/>
            <person name="Spatafora J.W."/>
            <person name="Tedersoo L."/>
            <person name="Vaario L.-M."/>
            <person name="Yamada A."/>
            <person name="Yan M."/>
            <person name="Wang P."/>
            <person name="Xu J."/>
            <person name="Bruns T."/>
            <person name="Baldrian P."/>
            <person name="Vilgalys R."/>
            <person name="Henrissat B."/>
            <person name="Grigoriev I.V."/>
            <person name="Hibbett D."/>
            <person name="Nagy L.G."/>
            <person name="Martin F.M."/>
        </authorList>
    </citation>
    <scope>NUCLEOTIDE SEQUENCE</scope>
    <source>
        <strain evidence="2">BED1</strain>
    </source>
</reference>
<dbReference type="Proteomes" id="UP001194468">
    <property type="component" value="Unassembled WGS sequence"/>
</dbReference>
<reference evidence="2" key="2">
    <citation type="journal article" date="2020" name="Nat. Commun.">
        <title>Large-scale genome sequencing of mycorrhizal fungi provides insights into the early evolution of symbiotic traits.</title>
        <authorList>
            <person name="Miyauchi S."/>
            <person name="Kiss E."/>
            <person name="Kuo A."/>
            <person name="Drula E."/>
            <person name="Kohler A."/>
            <person name="Sanchez-Garcia M."/>
            <person name="Morin E."/>
            <person name="Andreopoulos B."/>
            <person name="Barry K.W."/>
            <person name="Bonito G."/>
            <person name="Buee M."/>
            <person name="Carver A."/>
            <person name="Chen C."/>
            <person name="Cichocki N."/>
            <person name="Clum A."/>
            <person name="Culley D."/>
            <person name="Crous P.W."/>
            <person name="Fauchery L."/>
            <person name="Girlanda M."/>
            <person name="Hayes R.D."/>
            <person name="Keri Z."/>
            <person name="LaButti K."/>
            <person name="Lipzen A."/>
            <person name="Lombard V."/>
            <person name="Magnuson J."/>
            <person name="Maillard F."/>
            <person name="Murat C."/>
            <person name="Nolan M."/>
            <person name="Ohm R.A."/>
            <person name="Pangilinan J."/>
            <person name="Pereira M.F."/>
            <person name="Perotto S."/>
            <person name="Peter M."/>
            <person name="Pfister S."/>
            <person name="Riley R."/>
            <person name="Sitrit Y."/>
            <person name="Stielow J.B."/>
            <person name="Szollosi G."/>
            <person name="Zifcakova L."/>
            <person name="Stursova M."/>
            <person name="Spatafora J.W."/>
            <person name="Tedersoo L."/>
            <person name="Vaario L.M."/>
            <person name="Yamada A."/>
            <person name="Yan M."/>
            <person name="Wang P."/>
            <person name="Xu J."/>
            <person name="Bruns T."/>
            <person name="Baldrian P."/>
            <person name="Vilgalys R."/>
            <person name="Dunand C."/>
            <person name="Henrissat B."/>
            <person name="Grigoriev I.V."/>
            <person name="Hibbett D."/>
            <person name="Nagy L.G."/>
            <person name="Martin F.M."/>
        </authorList>
    </citation>
    <scope>NUCLEOTIDE SEQUENCE</scope>
    <source>
        <strain evidence="2">BED1</strain>
    </source>
</reference>
<accession>A0AAD4BAM5</accession>
<feature type="transmembrane region" description="Helical" evidence="1">
    <location>
        <begin position="6"/>
        <end position="26"/>
    </location>
</feature>
<keyword evidence="1" id="KW-0472">Membrane</keyword>
<name>A0AAD4BAM5_BOLED</name>
<gene>
    <name evidence="2" type="ORF">L210DRAFT_3583930</name>
</gene>
<keyword evidence="3" id="KW-1185">Reference proteome</keyword>
<keyword evidence="1" id="KW-1133">Transmembrane helix</keyword>
<keyword evidence="1" id="KW-0812">Transmembrane</keyword>